<sequence>MTTWWWISDSMRSGWFQYSDIPILTQGRKQFENYQETLASHLVPFVEIFGGTDLTFQHDNHSIHAFKSTSQWLSSNMGWVLSGISLNPGLNFIEHVWGKFAD</sequence>
<evidence type="ECO:0000313" key="1">
    <source>
        <dbReference type="EMBL" id="GBM00936.1"/>
    </source>
</evidence>
<dbReference type="AlphaFoldDB" id="A0A4Y2CAM8"/>
<name>A0A4Y2CAM8_ARAVE</name>
<dbReference type="EMBL" id="BGPR01000162">
    <property type="protein sequence ID" value="GBM00936.1"/>
    <property type="molecule type" value="Genomic_DNA"/>
</dbReference>
<protein>
    <recommendedName>
        <fullName evidence="3">Tc1-like transposase DDE domain-containing protein</fullName>
    </recommendedName>
</protein>
<dbReference type="InterPro" id="IPR036397">
    <property type="entry name" value="RNaseH_sf"/>
</dbReference>
<keyword evidence="2" id="KW-1185">Reference proteome</keyword>
<reference evidence="1 2" key="1">
    <citation type="journal article" date="2019" name="Sci. Rep.">
        <title>Orb-weaving spider Araneus ventricosus genome elucidates the spidroin gene catalogue.</title>
        <authorList>
            <person name="Kono N."/>
            <person name="Nakamura H."/>
            <person name="Ohtoshi R."/>
            <person name="Moran D.A.P."/>
            <person name="Shinohara A."/>
            <person name="Yoshida Y."/>
            <person name="Fujiwara M."/>
            <person name="Mori M."/>
            <person name="Tomita M."/>
            <person name="Arakawa K."/>
        </authorList>
    </citation>
    <scope>NUCLEOTIDE SEQUENCE [LARGE SCALE GENOMIC DNA]</scope>
</reference>
<dbReference type="GO" id="GO:0003676">
    <property type="term" value="F:nucleic acid binding"/>
    <property type="evidence" value="ECO:0007669"/>
    <property type="project" value="InterPro"/>
</dbReference>
<proteinExistence type="predicted"/>
<accession>A0A4Y2CAM8</accession>
<dbReference type="Gene3D" id="3.30.420.10">
    <property type="entry name" value="Ribonuclease H-like superfamily/Ribonuclease H"/>
    <property type="match status" value="1"/>
</dbReference>
<evidence type="ECO:0000313" key="2">
    <source>
        <dbReference type="Proteomes" id="UP000499080"/>
    </source>
</evidence>
<dbReference type="Proteomes" id="UP000499080">
    <property type="component" value="Unassembled WGS sequence"/>
</dbReference>
<evidence type="ECO:0008006" key="3">
    <source>
        <dbReference type="Google" id="ProtNLM"/>
    </source>
</evidence>
<gene>
    <name evidence="1" type="ORF">AVEN_151391_1</name>
</gene>
<organism evidence="1 2">
    <name type="scientific">Araneus ventricosus</name>
    <name type="common">Orbweaver spider</name>
    <name type="synonym">Epeira ventricosa</name>
    <dbReference type="NCBI Taxonomy" id="182803"/>
    <lineage>
        <taxon>Eukaryota</taxon>
        <taxon>Metazoa</taxon>
        <taxon>Ecdysozoa</taxon>
        <taxon>Arthropoda</taxon>
        <taxon>Chelicerata</taxon>
        <taxon>Arachnida</taxon>
        <taxon>Araneae</taxon>
        <taxon>Araneomorphae</taxon>
        <taxon>Entelegynae</taxon>
        <taxon>Araneoidea</taxon>
        <taxon>Araneidae</taxon>
        <taxon>Araneus</taxon>
    </lineage>
</organism>
<comment type="caution">
    <text evidence="1">The sequence shown here is derived from an EMBL/GenBank/DDBJ whole genome shotgun (WGS) entry which is preliminary data.</text>
</comment>